<protein>
    <submittedName>
        <fullName evidence="1">Uncharacterized protein</fullName>
    </submittedName>
</protein>
<comment type="caution">
    <text evidence="1">The sequence shown here is derived from an EMBL/GenBank/DDBJ whole genome shotgun (WGS) entry which is preliminary data.</text>
</comment>
<dbReference type="GO" id="GO:1902600">
    <property type="term" value="P:proton transmembrane transport"/>
    <property type="evidence" value="ECO:0007669"/>
    <property type="project" value="TreeGrafter"/>
</dbReference>
<dbReference type="AlphaFoldDB" id="A0A8J2ST54"/>
<proteinExistence type="predicted"/>
<evidence type="ECO:0000313" key="1">
    <source>
        <dbReference type="EMBL" id="CAH0379672.1"/>
    </source>
</evidence>
<accession>A0A8J2ST54</accession>
<dbReference type="Pfam" id="PF10173">
    <property type="entry name" value="Mit_KHE1"/>
    <property type="match status" value="1"/>
</dbReference>
<dbReference type="InterPro" id="IPR018786">
    <property type="entry name" value="Mit_KHE1"/>
</dbReference>
<dbReference type="EMBL" id="CAKKNE010000006">
    <property type="protein sequence ID" value="CAH0379672.1"/>
    <property type="molecule type" value="Genomic_DNA"/>
</dbReference>
<dbReference type="PANTHER" id="PTHR28062:SF1">
    <property type="entry name" value="TRANSMEMBRANE PROTEIN"/>
    <property type="match status" value="1"/>
</dbReference>
<gene>
    <name evidence="1" type="ORF">PECAL_6P13010</name>
</gene>
<reference evidence="1" key="1">
    <citation type="submission" date="2021-11" db="EMBL/GenBank/DDBJ databases">
        <authorList>
            <consortium name="Genoscope - CEA"/>
            <person name="William W."/>
        </authorList>
    </citation>
    <scope>NUCLEOTIDE SEQUENCE</scope>
</reference>
<keyword evidence="2" id="KW-1185">Reference proteome</keyword>
<dbReference type="GO" id="GO:0005743">
    <property type="term" value="C:mitochondrial inner membrane"/>
    <property type="evidence" value="ECO:0007669"/>
    <property type="project" value="TreeGrafter"/>
</dbReference>
<dbReference type="PANTHER" id="PTHR28062">
    <property type="entry name" value="K+-H+ EXCHANGE-LIKE PROTEIN"/>
    <property type="match status" value="1"/>
</dbReference>
<dbReference type="GO" id="GO:0006813">
    <property type="term" value="P:potassium ion transport"/>
    <property type="evidence" value="ECO:0007669"/>
    <property type="project" value="TreeGrafter"/>
</dbReference>
<dbReference type="Proteomes" id="UP000789595">
    <property type="component" value="Unassembled WGS sequence"/>
</dbReference>
<sequence>MPRLTRVVVLPVLRRHWALHAKRCPGAAPEKRNALERTYDAFVETAAKQWARLQDAPRHSPKDYARRTIQTILDASRDPDEQFLVELGGGPHPARIEVRFPARLDERLVRRRLAKLAAARKNEHLWRSRAWLATAPVLAPLVATPITKWPIVYAFWRWQENARARRGAAFLETAPITFVADPSLDALPNEPLDARSAESAVEGAGAVVAHKRRWLRRNGRDLGGTDDDDLAYG</sequence>
<name>A0A8J2ST54_9STRA</name>
<evidence type="ECO:0000313" key="2">
    <source>
        <dbReference type="Proteomes" id="UP000789595"/>
    </source>
</evidence>
<organism evidence="1 2">
    <name type="scientific">Pelagomonas calceolata</name>
    <dbReference type="NCBI Taxonomy" id="35677"/>
    <lineage>
        <taxon>Eukaryota</taxon>
        <taxon>Sar</taxon>
        <taxon>Stramenopiles</taxon>
        <taxon>Ochrophyta</taxon>
        <taxon>Pelagophyceae</taxon>
        <taxon>Pelagomonadales</taxon>
        <taxon>Pelagomonadaceae</taxon>
        <taxon>Pelagomonas</taxon>
    </lineage>
</organism>